<protein>
    <recommendedName>
        <fullName evidence="5">ABC transporter</fullName>
    </recommendedName>
</protein>
<feature type="transmembrane region" description="Helical" evidence="2">
    <location>
        <begin position="172"/>
        <end position="191"/>
    </location>
</feature>
<feature type="transmembrane region" description="Helical" evidence="2">
    <location>
        <begin position="21"/>
        <end position="43"/>
    </location>
</feature>
<accession>A0ABW8B3K5</accession>
<feature type="transmembrane region" description="Helical" evidence="2">
    <location>
        <begin position="55"/>
        <end position="72"/>
    </location>
</feature>
<reference evidence="3 4" key="1">
    <citation type="submission" date="2024-07" db="EMBL/GenBank/DDBJ databases">
        <title>Whole genome sequencing of Prodigiosin pigment-producing Streptomyces salinarius isolated from rhizosphere soil of Arachis hypogaea.</title>
        <authorList>
            <person name="Vidhya A."/>
            <person name="Ramya S."/>
        </authorList>
    </citation>
    <scope>NUCLEOTIDE SEQUENCE [LARGE SCALE GENOMIC DNA]</scope>
    <source>
        <strain evidence="3 4">VRMG2420</strain>
    </source>
</reference>
<feature type="transmembrane region" description="Helical" evidence="2">
    <location>
        <begin position="93"/>
        <end position="110"/>
    </location>
</feature>
<dbReference type="EMBL" id="JBITPR010000011">
    <property type="protein sequence ID" value="MFI7869543.1"/>
    <property type="molecule type" value="Genomic_DNA"/>
</dbReference>
<evidence type="ECO:0000313" key="3">
    <source>
        <dbReference type="EMBL" id="MFI7869543.1"/>
    </source>
</evidence>
<evidence type="ECO:0000256" key="1">
    <source>
        <dbReference type="SAM" id="MobiDB-lite"/>
    </source>
</evidence>
<organism evidence="3 4">
    <name type="scientific">Streptomyces salinarius</name>
    <dbReference type="NCBI Taxonomy" id="2762598"/>
    <lineage>
        <taxon>Bacteria</taxon>
        <taxon>Bacillati</taxon>
        <taxon>Actinomycetota</taxon>
        <taxon>Actinomycetes</taxon>
        <taxon>Kitasatosporales</taxon>
        <taxon>Streptomycetaceae</taxon>
        <taxon>Streptomyces</taxon>
    </lineage>
</organism>
<evidence type="ECO:0008006" key="5">
    <source>
        <dbReference type="Google" id="ProtNLM"/>
    </source>
</evidence>
<comment type="caution">
    <text evidence="3">The sequence shown here is derived from an EMBL/GenBank/DDBJ whole genome shotgun (WGS) entry which is preliminary data.</text>
</comment>
<keyword evidence="2" id="KW-0812">Transmembrane</keyword>
<evidence type="ECO:0000256" key="2">
    <source>
        <dbReference type="SAM" id="Phobius"/>
    </source>
</evidence>
<keyword evidence="2" id="KW-1133">Transmembrane helix</keyword>
<gene>
    <name evidence="3" type="ORF">AB4829_02910</name>
</gene>
<name>A0ABW8B3K5_9ACTN</name>
<keyword evidence="2" id="KW-0472">Membrane</keyword>
<feature type="transmembrane region" description="Helical" evidence="2">
    <location>
        <begin position="116"/>
        <end position="133"/>
    </location>
</feature>
<evidence type="ECO:0000313" key="4">
    <source>
        <dbReference type="Proteomes" id="UP001614264"/>
    </source>
</evidence>
<feature type="compositionally biased region" description="Basic and acidic residues" evidence="1">
    <location>
        <begin position="207"/>
        <end position="221"/>
    </location>
</feature>
<sequence length="221" mass="23011">MTNGTTNGTATRRTRVGLREYLGYWIGTVPVRLIAVAAVVLAWRPWAAVGTAGEAVPLVGAIAFAAWAAPSLDRRPSVAAGWSARLLRHRTTLLAAGVVVTAAFGDPAWWEAGCVVVLLVAYLVTSETWPWRWGRGTARVWAEALAACAGAGVVAAAAAVPVSGTGSGLGRVLAAGAVVALALLGGAMLLTRWRGDAPENRFPATERATESPARHRESPLR</sequence>
<proteinExistence type="predicted"/>
<dbReference type="RefSeq" id="WP_399590845.1">
    <property type="nucleotide sequence ID" value="NZ_JBITPR010000011.1"/>
</dbReference>
<dbReference type="Proteomes" id="UP001614264">
    <property type="component" value="Unassembled WGS sequence"/>
</dbReference>
<feature type="region of interest" description="Disordered" evidence="1">
    <location>
        <begin position="200"/>
        <end position="221"/>
    </location>
</feature>
<feature type="transmembrane region" description="Helical" evidence="2">
    <location>
        <begin position="140"/>
        <end position="160"/>
    </location>
</feature>
<keyword evidence="4" id="KW-1185">Reference proteome</keyword>